<reference evidence="2" key="2">
    <citation type="submission" date="2023-06" db="EMBL/GenBank/DDBJ databases">
        <authorList>
            <person name="Ma L."/>
            <person name="Liu K.-W."/>
            <person name="Li Z."/>
            <person name="Hsiao Y.-Y."/>
            <person name="Qi Y."/>
            <person name="Fu T."/>
            <person name="Tang G."/>
            <person name="Zhang D."/>
            <person name="Sun W.-H."/>
            <person name="Liu D.-K."/>
            <person name="Li Y."/>
            <person name="Chen G.-Z."/>
            <person name="Liu X.-D."/>
            <person name="Liao X.-Y."/>
            <person name="Jiang Y.-T."/>
            <person name="Yu X."/>
            <person name="Hao Y."/>
            <person name="Huang J."/>
            <person name="Zhao X.-W."/>
            <person name="Ke S."/>
            <person name="Chen Y.-Y."/>
            <person name="Wu W.-L."/>
            <person name="Hsu J.-L."/>
            <person name="Lin Y.-F."/>
            <person name="Huang M.-D."/>
            <person name="Li C.-Y."/>
            <person name="Huang L."/>
            <person name="Wang Z.-W."/>
            <person name="Zhao X."/>
            <person name="Zhong W.-Y."/>
            <person name="Peng D.-H."/>
            <person name="Ahmad S."/>
            <person name="Lan S."/>
            <person name="Zhang J.-S."/>
            <person name="Tsai W.-C."/>
            <person name="Van De Peer Y."/>
            <person name="Liu Z.-J."/>
        </authorList>
    </citation>
    <scope>NUCLEOTIDE SEQUENCE</scope>
    <source>
        <strain evidence="2">CP</strain>
        <tissue evidence="2">Leaves</tissue>
    </source>
</reference>
<feature type="signal peptide" evidence="1">
    <location>
        <begin position="1"/>
        <end position="23"/>
    </location>
</feature>
<proteinExistence type="predicted"/>
<reference evidence="2" key="1">
    <citation type="journal article" date="2023" name="Nat. Commun.">
        <title>Diploid and tetraploid genomes of Acorus and the evolution of monocots.</title>
        <authorList>
            <person name="Ma L."/>
            <person name="Liu K.W."/>
            <person name="Li Z."/>
            <person name="Hsiao Y.Y."/>
            <person name="Qi Y."/>
            <person name="Fu T."/>
            <person name="Tang G.D."/>
            <person name="Zhang D."/>
            <person name="Sun W.H."/>
            <person name="Liu D.K."/>
            <person name="Li Y."/>
            <person name="Chen G.Z."/>
            <person name="Liu X.D."/>
            <person name="Liao X.Y."/>
            <person name="Jiang Y.T."/>
            <person name="Yu X."/>
            <person name="Hao Y."/>
            <person name="Huang J."/>
            <person name="Zhao X.W."/>
            <person name="Ke S."/>
            <person name="Chen Y.Y."/>
            <person name="Wu W.L."/>
            <person name="Hsu J.L."/>
            <person name="Lin Y.F."/>
            <person name="Huang M.D."/>
            <person name="Li C.Y."/>
            <person name="Huang L."/>
            <person name="Wang Z.W."/>
            <person name="Zhao X."/>
            <person name="Zhong W.Y."/>
            <person name="Peng D.H."/>
            <person name="Ahmad S."/>
            <person name="Lan S."/>
            <person name="Zhang J.S."/>
            <person name="Tsai W.C."/>
            <person name="Van de Peer Y."/>
            <person name="Liu Z.J."/>
        </authorList>
    </citation>
    <scope>NUCLEOTIDE SEQUENCE</scope>
    <source>
        <strain evidence="2">CP</strain>
    </source>
</reference>
<protein>
    <submittedName>
        <fullName evidence="2">Uncharacterized protein</fullName>
    </submittedName>
</protein>
<evidence type="ECO:0000256" key="1">
    <source>
        <dbReference type="SAM" id="SignalP"/>
    </source>
</evidence>
<accession>A0AAV9C2J0</accession>
<name>A0AAV9C2J0_ACOCL</name>
<dbReference type="AlphaFoldDB" id="A0AAV9C2J0"/>
<feature type="chain" id="PRO_5043855051" evidence="1">
    <location>
        <begin position="24"/>
        <end position="72"/>
    </location>
</feature>
<organism evidence="2 3">
    <name type="scientific">Acorus calamus</name>
    <name type="common">Sweet flag</name>
    <dbReference type="NCBI Taxonomy" id="4465"/>
    <lineage>
        <taxon>Eukaryota</taxon>
        <taxon>Viridiplantae</taxon>
        <taxon>Streptophyta</taxon>
        <taxon>Embryophyta</taxon>
        <taxon>Tracheophyta</taxon>
        <taxon>Spermatophyta</taxon>
        <taxon>Magnoliopsida</taxon>
        <taxon>Liliopsida</taxon>
        <taxon>Acoraceae</taxon>
        <taxon>Acorus</taxon>
    </lineage>
</organism>
<keyword evidence="3" id="KW-1185">Reference proteome</keyword>
<dbReference type="Proteomes" id="UP001180020">
    <property type="component" value="Unassembled WGS sequence"/>
</dbReference>
<sequence>MAGLRSFLVALVVSHTLLRHPACYPDCIKRCHNLDCIDYCLSHPSVPLSEDKVTKEGAHVGGRKAAALMPRA</sequence>
<evidence type="ECO:0000313" key="2">
    <source>
        <dbReference type="EMBL" id="KAK1283004.1"/>
    </source>
</evidence>
<keyword evidence="1" id="KW-0732">Signal</keyword>
<gene>
    <name evidence="2" type="ORF">QJS10_CPB22g01300</name>
</gene>
<comment type="caution">
    <text evidence="2">The sequence shown here is derived from an EMBL/GenBank/DDBJ whole genome shotgun (WGS) entry which is preliminary data.</text>
</comment>
<evidence type="ECO:0000313" key="3">
    <source>
        <dbReference type="Proteomes" id="UP001180020"/>
    </source>
</evidence>
<dbReference type="EMBL" id="JAUJYO010000022">
    <property type="protein sequence ID" value="KAK1283004.1"/>
    <property type="molecule type" value="Genomic_DNA"/>
</dbReference>